<accession>A0A2Z6S6R1</accession>
<dbReference type="EMBL" id="BLAL01000012">
    <property type="protein sequence ID" value="GES74660.1"/>
    <property type="molecule type" value="Genomic_DNA"/>
</dbReference>
<dbReference type="Gene3D" id="3.80.10.10">
    <property type="entry name" value="Ribonuclease Inhibitor"/>
    <property type="match status" value="1"/>
</dbReference>
<dbReference type="EMBL" id="BEXD01004370">
    <property type="protein sequence ID" value="GBC10271.1"/>
    <property type="molecule type" value="Genomic_DNA"/>
</dbReference>
<evidence type="ECO:0000313" key="3">
    <source>
        <dbReference type="Proteomes" id="UP000247702"/>
    </source>
</evidence>
<reference evidence="2" key="2">
    <citation type="submission" date="2019-10" db="EMBL/GenBank/DDBJ databases">
        <title>Conservation and host-specific expression of non-tandemly repeated heterogenous ribosome RNA gene in arbuscular mycorrhizal fungi.</title>
        <authorList>
            <person name="Maeda T."/>
            <person name="Kobayashi Y."/>
            <person name="Nakagawa T."/>
            <person name="Ezawa T."/>
            <person name="Yamaguchi K."/>
            <person name="Bino T."/>
            <person name="Nishimoto Y."/>
            <person name="Shigenobu S."/>
            <person name="Kawaguchi M."/>
        </authorList>
    </citation>
    <scope>NUCLEOTIDE SEQUENCE</scope>
    <source>
        <strain evidence="2">HR1</strain>
    </source>
</reference>
<evidence type="ECO:0000313" key="2">
    <source>
        <dbReference type="EMBL" id="GES74660.1"/>
    </source>
</evidence>
<evidence type="ECO:0008006" key="4">
    <source>
        <dbReference type="Google" id="ProtNLM"/>
    </source>
</evidence>
<dbReference type="Proteomes" id="UP000247702">
    <property type="component" value="Unassembled WGS sequence"/>
</dbReference>
<proteinExistence type="predicted"/>
<reference evidence="1 3" key="1">
    <citation type="submission" date="2017-11" db="EMBL/GenBank/DDBJ databases">
        <title>The genome of Rhizophagus clarus HR1 reveals common genetic basis of auxotrophy among arbuscular mycorrhizal fungi.</title>
        <authorList>
            <person name="Kobayashi Y."/>
        </authorList>
    </citation>
    <scope>NUCLEOTIDE SEQUENCE [LARGE SCALE GENOMIC DNA]</scope>
    <source>
        <strain evidence="1 3">HR1</strain>
    </source>
</reference>
<dbReference type="Proteomes" id="UP000615446">
    <property type="component" value="Unassembled WGS sequence"/>
</dbReference>
<organism evidence="1 3">
    <name type="scientific">Rhizophagus clarus</name>
    <dbReference type="NCBI Taxonomy" id="94130"/>
    <lineage>
        <taxon>Eukaryota</taxon>
        <taxon>Fungi</taxon>
        <taxon>Fungi incertae sedis</taxon>
        <taxon>Mucoromycota</taxon>
        <taxon>Glomeromycotina</taxon>
        <taxon>Glomeromycetes</taxon>
        <taxon>Glomerales</taxon>
        <taxon>Glomeraceae</taxon>
        <taxon>Rhizophagus</taxon>
    </lineage>
</organism>
<evidence type="ECO:0000313" key="1">
    <source>
        <dbReference type="EMBL" id="GBC10271.1"/>
    </source>
</evidence>
<dbReference type="AlphaFoldDB" id="A0A2Z6S6R1"/>
<gene>
    <name evidence="2" type="ORF">RCL2_000212900</name>
    <name evidence="1" type="ORF">RclHR1_00950008</name>
</gene>
<protein>
    <recommendedName>
        <fullName evidence="4">F-box domain-containing protein</fullName>
    </recommendedName>
</protein>
<comment type="caution">
    <text evidence="1">The sequence shown here is derived from an EMBL/GenBank/DDBJ whole genome shotgun (WGS) entry which is preliminary data.</text>
</comment>
<keyword evidence="3" id="KW-1185">Reference proteome</keyword>
<name>A0A2Z6S6R1_9GLOM</name>
<sequence length="490" mass="56878">MSQLPIDCLNDIFECLEDDIFTLHSCMFVNRLWCNASVRIFWSNSCNYSISSINTLVACLSNESKEILYNEGITNTTPTSTTFPIFNYASFCKILSISHIYSKVEEFLNNQKMISSSNAFINNNAIIVVQEMCKMFFNQISSLKGLSLLEYESKPIPTFTLYPGAMDCLKNLKELRCNSYLSSEIFYQLSKICHNISLLYMDYYYPHFISDGLADLISVQKNLKHFIMIQDYGVKNISSLITKLPNTLIKLSLYDFNYMSLLFIAKFSNLQELELSFNYNGDFIDFEKLSHVRFLQLQILKLRPALPSNELLIRFLENNGKNLKALYIGEGSGDNNSLYLAIFKYCINLRKFSARFKINELEMLKIVLKSCIYLKSIEVCCGGGLLSEKEALEVIDKYSHENISEIILYHQYYVQSKNLLPKELESFFINWANSITRKSLSLVIVTNDYRKGSLDKNEENMKIINKYIELSVIKNFKVKDFGYENYFDYY</sequence>
<dbReference type="InterPro" id="IPR032675">
    <property type="entry name" value="LRR_dom_sf"/>
</dbReference>
<dbReference type="SUPFAM" id="SSF52047">
    <property type="entry name" value="RNI-like"/>
    <property type="match status" value="1"/>
</dbReference>